<comment type="miscellaneous">
    <text evidence="5">May also have succinyldiaminopimelate aminotransferase activity, thus carrying out the corresponding step in lysine biosynthesis.</text>
</comment>
<feature type="binding site" evidence="5">
    <location>
        <position position="278"/>
    </location>
    <ligand>
        <name>N(2)-acetyl-L-ornithine</name>
        <dbReference type="ChEBI" id="CHEBI:57805"/>
    </ligand>
</feature>
<feature type="binding site" evidence="5">
    <location>
        <position position="135"/>
    </location>
    <ligand>
        <name>pyridoxal 5'-phosphate</name>
        <dbReference type="ChEBI" id="CHEBI:597326"/>
    </ligand>
</feature>
<dbReference type="Gene3D" id="3.90.1150.10">
    <property type="entry name" value="Aspartate Aminotransferase, domain 1"/>
    <property type="match status" value="1"/>
</dbReference>
<dbReference type="EMBL" id="JAMZFW010000009">
    <property type="protein sequence ID" value="MCP1102281.1"/>
    <property type="molecule type" value="Genomic_DNA"/>
</dbReference>
<proteinExistence type="inferred from homology"/>
<dbReference type="CDD" id="cd00610">
    <property type="entry name" value="OAT_like"/>
    <property type="match status" value="1"/>
</dbReference>
<evidence type="ECO:0000256" key="1">
    <source>
        <dbReference type="ARBA" id="ARBA00022576"/>
    </source>
</evidence>
<evidence type="ECO:0000256" key="2">
    <source>
        <dbReference type="ARBA" id="ARBA00022605"/>
    </source>
</evidence>
<accession>A0ABT1E9B9</accession>
<gene>
    <name evidence="5" type="primary">argD</name>
    <name evidence="6" type="ORF">NK125_07655</name>
</gene>
<dbReference type="PROSITE" id="PS00600">
    <property type="entry name" value="AA_TRANSFER_CLASS_3"/>
    <property type="match status" value="1"/>
</dbReference>
<organism evidence="6 7">
    <name type="scientific">Aequitasia blattaphilus</name>
    <dbReference type="NCBI Taxonomy" id="2949332"/>
    <lineage>
        <taxon>Bacteria</taxon>
        <taxon>Bacillati</taxon>
        <taxon>Bacillota</taxon>
        <taxon>Clostridia</taxon>
        <taxon>Lachnospirales</taxon>
        <taxon>Lachnospiraceae</taxon>
        <taxon>Aequitasia</taxon>
    </lineage>
</organism>
<dbReference type="HAMAP" id="MF_01107">
    <property type="entry name" value="ArgD_aminotrans_3"/>
    <property type="match status" value="1"/>
</dbReference>
<dbReference type="InterPro" id="IPR004636">
    <property type="entry name" value="AcOrn/SuccOrn_fam"/>
</dbReference>
<dbReference type="NCBIfam" id="TIGR00707">
    <property type="entry name" value="argD"/>
    <property type="match status" value="1"/>
</dbReference>
<comment type="catalytic activity">
    <reaction evidence="5">
        <text>N(2)-acetyl-L-ornithine + 2-oxoglutarate = N-acetyl-L-glutamate 5-semialdehyde + L-glutamate</text>
        <dbReference type="Rhea" id="RHEA:18049"/>
        <dbReference type="ChEBI" id="CHEBI:16810"/>
        <dbReference type="ChEBI" id="CHEBI:29123"/>
        <dbReference type="ChEBI" id="CHEBI:29985"/>
        <dbReference type="ChEBI" id="CHEBI:57805"/>
        <dbReference type="EC" id="2.6.1.11"/>
    </reaction>
</comment>
<evidence type="ECO:0000256" key="3">
    <source>
        <dbReference type="ARBA" id="ARBA00022679"/>
    </source>
</evidence>
<comment type="caution">
    <text evidence="6">The sequence shown here is derived from an EMBL/GenBank/DDBJ whole genome shotgun (WGS) entry which is preliminary data.</text>
</comment>
<evidence type="ECO:0000313" key="7">
    <source>
        <dbReference type="Proteomes" id="UP001523566"/>
    </source>
</evidence>
<feature type="binding site" evidence="5">
    <location>
        <position position="279"/>
    </location>
    <ligand>
        <name>pyridoxal 5'-phosphate</name>
        <dbReference type="ChEBI" id="CHEBI:597326"/>
    </ligand>
</feature>
<dbReference type="PANTHER" id="PTHR11986:SF79">
    <property type="entry name" value="ACETYLORNITHINE AMINOTRANSFERASE, MITOCHONDRIAL"/>
    <property type="match status" value="1"/>
</dbReference>
<keyword evidence="1 5" id="KW-0032">Aminotransferase</keyword>
<evidence type="ECO:0000256" key="4">
    <source>
        <dbReference type="ARBA" id="ARBA00022898"/>
    </source>
</evidence>
<dbReference type="InterPro" id="IPR005814">
    <property type="entry name" value="Aminotrans_3"/>
</dbReference>
<reference evidence="6 7" key="1">
    <citation type="journal article" date="2022" name="Genome Biol. Evol.">
        <title>Host diet, physiology and behaviors set the stage for Lachnospiraceae cladogenesis.</title>
        <authorList>
            <person name="Vera-Ponce De Leon A."/>
            <person name="Schneider M."/>
            <person name="Jahnes B.C."/>
            <person name="Sadowski V."/>
            <person name="Camuy-Velez L.A."/>
            <person name="Duan J."/>
            <person name="Sabree Z.L."/>
        </authorList>
    </citation>
    <scope>NUCLEOTIDE SEQUENCE [LARGE SCALE GENOMIC DNA]</scope>
    <source>
        <strain evidence="6 7">PAL113</strain>
    </source>
</reference>
<feature type="binding site" evidence="5">
    <location>
        <begin position="103"/>
        <end position="104"/>
    </location>
    <ligand>
        <name>pyridoxal 5'-phosphate</name>
        <dbReference type="ChEBI" id="CHEBI:597326"/>
    </ligand>
</feature>
<dbReference type="SUPFAM" id="SSF53383">
    <property type="entry name" value="PLP-dependent transferases"/>
    <property type="match status" value="1"/>
</dbReference>
<dbReference type="PIRSF" id="PIRSF000521">
    <property type="entry name" value="Transaminase_4ab_Lys_Orn"/>
    <property type="match status" value="1"/>
</dbReference>
<dbReference type="GO" id="GO:0008483">
    <property type="term" value="F:transaminase activity"/>
    <property type="evidence" value="ECO:0007669"/>
    <property type="project" value="UniProtKB-KW"/>
</dbReference>
<feature type="binding site" evidence="5">
    <location>
        <position position="138"/>
    </location>
    <ligand>
        <name>N(2)-acetyl-L-ornithine</name>
        <dbReference type="ChEBI" id="CHEBI:57805"/>
    </ligand>
</feature>
<dbReference type="Proteomes" id="UP001523566">
    <property type="component" value="Unassembled WGS sequence"/>
</dbReference>
<dbReference type="InterPro" id="IPR050103">
    <property type="entry name" value="Class-III_PLP-dep_AT"/>
</dbReference>
<feature type="modified residue" description="N6-(pyridoxal phosphate)lysine" evidence="5">
    <location>
        <position position="249"/>
    </location>
</feature>
<evidence type="ECO:0000313" key="6">
    <source>
        <dbReference type="EMBL" id="MCP1102281.1"/>
    </source>
</evidence>
<dbReference type="NCBIfam" id="NF002325">
    <property type="entry name" value="PRK01278.1"/>
    <property type="match status" value="1"/>
</dbReference>
<comment type="subunit">
    <text evidence="5">Homodimer.</text>
</comment>
<keyword evidence="5" id="KW-0055">Arginine biosynthesis</keyword>
<keyword evidence="4 5" id="KW-0663">Pyridoxal phosphate</keyword>
<dbReference type="Gene3D" id="3.40.640.10">
    <property type="entry name" value="Type I PLP-dependent aspartate aminotransferase-like (Major domain)"/>
    <property type="match status" value="1"/>
</dbReference>
<feature type="binding site" evidence="5">
    <location>
        <begin position="220"/>
        <end position="223"/>
    </location>
    <ligand>
        <name>pyridoxal 5'-phosphate</name>
        <dbReference type="ChEBI" id="CHEBI:597326"/>
    </ligand>
</feature>
<sequence>MKEYIEAANEALVHTYNKLPVVLDKGEGSYLYDTEGKEYLDFSAGIAVSSIGYGNQDFKNALTDQLDHLIHTSNLYHHSQSLEAANGLRKLSGMDRIFFTNSGTEAIEGALKTARKYGFLKDEKKYEFIAMENSFHGRTMGALSVTGTKAYREPFEPLIPGVSFAQYNDIESVKEKITNQTCGIILEPMQGEGGIHPATEEFLKGVRKLCDEKDILLIFDEIQCGMGRCGYPFLWQKYNVKPDILVMAKAIGSGLPVGAFGLTEHVAKNSLVPGDHGTTYGGNPLALRAISATVSIFEKEKLIENAKSMGKYLESKLDELKEEKEVITDRRGVGLMQGIALRTPVGDAVKKAFERGLLLIAAGGNVIRFVPPLTIQKDEIDKMAEILNDIL</sequence>
<name>A0ABT1E9B9_9FIRM</name>
<dbReference type="InterPro" id="IPR015421">
    <property type="entry name" value="PyrdxlP-dep_Trfase_major"/>
</dbReference>
<dbReference type="Pfam" id="PF00202">
    <property type="entry name" value="Aminotran_3"/>
    <property type="match status" value="1"/>
</dbReference>
<dbReference type="InterPro" id="IPR049704">
    <property type="entry name" value="Aminotrans_3_PPA_site"/>
</dbReference>
<keyword evidence="5" id="KW-0963">Cytoplasm</keyword>
<keyword evidence="3 5" id="KW-0808">Transferase</keyword>
<dbReference type="InterPro" id="IPR015424">
    <property type="entry name" value="PyrdxlP-dep_Trfase"/>
</dbReference>
<dbReference type="PANTHER" id="PTHR11986">
    <property type="entry name" value="AMINOTRANSFERASE CLASS III"/>
    <property type="match status" value="1"/>
</dbReference>
<comment type="subcellular location">
    <subcellularLocation>
        <location evidence="5">Cytoplasm</location>
    </subcellularLocation>
</comment>
<dbReference type="RefSeq" id="WP_262066065.1">
    <property type="nucleotide sequence ID" value="NZ_JAMXOD010000009.1"/>
</dbReference>
<comment type="cofactor">
    <cofactor evidence="5">
        <name>pyridoxal 5'-phosphate</name>
        <dbReference type="ChEBI" id="CHEBI:597326"/>
    </cofactor>
    <text evidence="5">Binds 1 pyridoxal phosphate per subunit.</text>
</comment>
<dbReference type="EC" id="2.6.1.11" evidence="5"/>
<dbReference type="InterPro" id="IPR015422">
    <property type="entry name" value="PyrdxlP-dep_Trfase_small"/>
</dbReference>
<keyword evidence="7" id="KW-1185">Reference proteome</keyword>
<comment type="pathway">
    <text evidence="5">Amino-acid biosynthesis; L-arginine biosynthesis; N(2)-acetyl-L-ornithine from L-glutamate: step 4/4.</text>
</comment>
<protein>
    <recommendedName>
        <fullName evidence="5">Acetylornithine aminotransferase</fullName>
        <shortName evidence="5">ACOAT</shortName>
        <ecNumber evidence="5">2.6.1.11</ecNumber>
    </recommendedName>
</protein>
<evidence type="ECO:0000256" key="5">
    <source>
        <dbReference type="HAMAP-Rule" id="MF_01107"/>
    </source>
</evidence>
<comment type="similarity">
    <text evidence="5">Belongs to the class-III pyridoxal-phosphate-dependent aminotransferase family. ArgD subfamily.</text>
</comment>
<keyword evidence="2 5" id="KW-0028">Amino-acid biosynthesis</keyword>